<feature type="transmembrane region" description="Helical" evidence="1">
    <location>
        <begin position="146"/>
        <end position="169"/>
    </location>
</feature>
<dbReference type="AlphaFoldDB" id="A0A5E8BM73"/>
<dbReference type="PANTHER" id="PTHR39608:SF1">
    <property type="entry name" value="INTEGRAL MEMBRANE PROTEIN (AFU_ORTHOLOGUE AFUA_5G08640)"/>
    <property type="match status" value="1"/>
</dbReference>
<proteinExistence type="predicted"/>
<dbReference type="PANTHER" id="PTHR39608">
    <property type="entry name" value="INTEGRAL MEMBRANE PROTEIN (AFU_ORTHOLOGUE AFUA_5G08640)"/>
    <property type="match status" value="1"/>
</dbReference>
<dbReference type="Proteomes" id="UP000398389">
    <property type="component" value="Unassembled WGS sequence"/>
</dbReference>
<accession>A0A5E8BM73</accession>
<organism evidence="2 3">
    <name type="scientific">Magnusiomyces paraingens</name>
    <dbReference type="NCBI Taxonomy" id="2606893"/>
    <lineage>
        <taxon>Eukaryota</taxon>
        <taxon>Fungi</taxon>
        <taxon>Dikarya</taxon>
        <taxon>Ascomycota</taxon>
        <taxon>Saccharomycotina</taxon>
        <taxon>Dipodascomycetes</taxon>
        <taxon>Dipodascales</taxon>
        <taxon>Dipodascaceae</taxon>
        <taxon>Magnusiomyces</taxon>
    </lineage>
</organism>
<dbReference type="EMBL" id="CABVLU010000002">
    <property type="protein sequence ID" value="VVT51597.1"/>
    <property type="molecule type" value="Genomic_DNA"/>
</dbReference>
<evidence type="ECO:0000256" key="1">
    <source>
        <dbReference type="SAM" id="Phobius"/>
    </source>
</evidence>
<evidence type="ECO:0000313" key="3">
    <source>
        <dbReference type="Proteomes" id="UP000398389"/>
    </source>
</evidence>
<evidence type="ECO:0000313" key="2">
    <source>
        <dbReference type="EMBL" id="VVT51597.1"/>
    </source>
</evidence>
<gene>
    <name evidence="2" type="ORF">SAPINGB_P003149</name>
</gene>
<evidence type="ECO:0008006" key="4">
    <source>
        <dbReference type="Google" id="ProtNLM"/>
    </source>
</evidence>
<keyword evidence="1" id="KW-0472">Membrane</keyword>
<protein>
    <recommendedName>
        <fullName evidence="4">MARVEL domain-containing protein</fullName>
    </recommendedName>
</protein>
<feature type="transmembrane region" description="Helical" evidence="1">
    <location>
        <begin position="71"/>
        <end position="92"/>
    </location>
</feature>
<dbReference type="GeneID" id="43581967"/>
<feature type="transmembrane region" description="Helical" evidence="1">
    <location>
        <begin position="35"/>
        <end position="59"/>
    </location>
</feature>
<reference evidence="2 3" key="1">
    <citation type="submission" date="2019-09" db="EMBL/GenBank/DDBJ databases">
        <authorList>
            <person name="Brejova B."/>
        </authorList>
    </citation>
    <scope>NUCLEOTIDE SEQUENCE [LARGE SCALE GENOMIC DNA]</scope>
</reference>
<name>A0A5E8BM73_9ASCO</name>
<keyword evidence="3" id="KW-1185">Reference proteome</keyword>
<keyword evidence="1" id="KW-0812">Transmembrane</keyword>
<sequence>MSDPLSAWDKYNPIKAKLWKTPQVVYIRSLATINLFVLAIRLVQIFFAGVILGIMAYYLNILHNDKTHIPSSFIFALVVPVFAILTQFIYCFRFEHHLYFLWDLAIGLGFLISFFWFHDTVSDQLSCGWGAFNPFGSDRCAQTRSVFVMEIILTVLWIATAAIQAFGIWRTKRQIRMAAAQGKEAIVV</sequence>
<dbReference type="OrthoDB" id="4074965at2759"/>
<dbReference type="RefSeq" id="XP_031853758.1">
    <property type="nucleotide sequence ID" value="XM_031997867.1"/>
</dbReference>
<keyword evidence="1" id="KW-1133">Transmembrane helix</keyword>
<feature type="transmembrane region" description="Helical" evidence="1">
    <location>
        <begin position="99"/>
        <end position="117"/>
    </location>
</feature>